<evidence type="ECO:0000313" key="1">
    <source>
        <dbReference type="EMBL" id="EKE28717.1"/>
    </source>
</evidence>
<comment type="caution">
    <text evidence="1">The sequence shown here is derived from an EMBL/GenBank/DDBJ whole genome shotgun (WGS) entry which is preliminary data.</text>
</comment>
<proteinExistence type="predicted"/>
<protein>
    <submittedName>
        <fullName evidence="1">Uncharacterized protein</fullName>
    </submittedName>
</protein>
<reference evidence="1" key="1">
    <citation type="journal article" date="2012" name="Science">
        <title>Fermentation, hydrogen, and sulfur metabolism in multiple uncultivated bacterial phyla.</title>
        <authorList>
            <person name="Wrighton K.C."/>
            <person name="Thomas B.C."/>
            <person name="Sharon I."/>
            <person name="Miller C.S."/>
            <person name="Castelle C.J."/>
            <person name="VerBerkmoes N.C."/>
            <person name="Wilkins M.J."/>
            <person name="Hettich R.L."/>
            <person name="Lipton M.S."/>
            <person name="Williams K.H."/>
            <person name="Long P.E."/>
            <person name="Banfield J.F."/>
        </authorList>
    </citation>
    <scope>NUCLEOTIDE SEQUENCE [LARGE SCALE GENOMIC DNA]</scope>
</reference>
<name>K2G353_9BACT</name>
<dbReference type="AlphaFoldDB" id="K2G353"/>
<organism evidence="1">
    <name type="scientific">uncultured bacterium</name>
    <name type="common">gcode 4</name>
    <dbReference type="NCBI Taxonomy" id="1234023"/>
    <lineage>
        <taxon>Bacteria</taxon>
        <taxon>environmental samples</taxon>
    </lineage>
</organism>
<gene>
    <name evidence="1" type="ORF">ACD_3C00025G0006</name>
</gene>
<sequence>MRKVMENSVYSEIYWHFNRRLPKKITDRVWDLNRLLKIQVSFCLFSEPRNWTTTLLEDFCSRVDGKFIDCMWLKDWSEENQIILKTGNWKYPVVLDEVSCLFWRIKDYRRTIDFLVKLSEQRQIWLRIHPANYNCKEDFIKAWFNIIELNKIPFDEFRNSVYSKFEKIDFEFPEKFVIFAYNEYKNMGFCFWYIAEAFNLYLENPWISEIEVKNIFEYKNDHISLA</sequence>
<accession>K2G353</accession>
<dbReference type="EMBL" id="AMFJ01000299">
    <property type="protein sequence ID" value="EKE28717.1"/>
    <property type="molecule type" value="Genomic_DNA"/>
</dbReference>